<feature type="region of interest" description="Disordered" evidence="1">
    <location>
        <begin position="1"/>
        <end position="28"/>
    </location>
</feature>
<protein>
    <submittedName>
        <fullName evidence="2">Uncharacterized protein</fullName>
    </submittedName>
</protein>
<feature type="compositionally biased region" description="Gly residues" evidence="1">
    <location>
        <begin position="101"/>
        <end position="115"/>
    </location>
</feature>
<name>A0A2T8KWV2_9POAL</name>
<accession>A0A2T8KWV2</accession>
<gene>
    <name evidence="2" type="ORF">PAHAL_1G305000</name>
</gene>
<dbReference type="AlphaFoldDB" id="A0A2T8KWV2"/>
<feature type="region of interest" description="Disordered" evidence="1">
    <location>
        <begin position="84"/>
        <end position="125"/>
    </location>
</feature>
<feature type="compositionally biased region" description="Basic residues" evidence="1">
    <location>
        <begin position="1"/>
        <end position="15"/>
    </location>
</feature>
<evidence type="ECO:0000256" key="1">
    <source>
        <dbReference type="SAM" id="MobiDB-lite"/>
    </source>
</evidence>
<sequence length="138" mass="15139">MLSACRNHRPRHPRRPPSSSLAPSYIRPSTPSSPVLPCLHYRFLGKPIACAPSTISSSPSVRRNCSSPWASATLFNRRFARFVHPDPSVRDTSGTPRSGHPHGGGKPSAGDGAGGEDSNRPREKRWLQYLNLEKRAFA</sequence>
<dbReference type="Proteomes" id="UP000243499">
    <property type="component" value="Chromosome 1"/>
</dbReference>
<reference evidence="2" key="1">
    <citation type="submission" date="2018-04" db="EMBL/GenBank/DDBJ databases">
        <title>WGS assembly of Panicum hallii.</title>
        <authorList>
            <person name="Lovell J."/>
            <person name="Jenkins J."/>
            <person name="Lowry D."/>
            <person name="Mamidi S."/>
            <person name="Sreedasyam A."/>
            <person name="Weng X."/>
            <person name="Barry K."/>
            <person name="Bonette J."/>
            <person name="Campitelli B."/>
            <person name="Daum C."/>
            <person name="Gordon S."/>
            <person name="Gould B."/>
            <person name="Lipzen A."/>
            <person name="Macqueen A."/>
            <person name="Palacio-Mejia J."/>
            <person name="Plott C."/>
            <person name="Shakirov E."/>
            <person name="Shu S."/>
            <person name="Yoshinaga Y."/>
            <person name="Zane M."/>
            <person name="Rokhsar D."/>
            <person name="Grimwood J."/>
            <person name="Schmutz J."/>
            <person name="Juenger T."/>
        </authorList>
    </citation>
    <scope>NUCLEOTIDE SEQUENCE [LARGE SCALE GENOMIC DNA]</scope>
    <source>
        <strain evidence="2">FIL2</strain>
    </source>
</reference>
<dbReference type="EMBL" id="CM008046">
    <property type="protein sequence ID" value="PVH66644.1"/>
    <property type="molecule type" value="Genomic_DNA"/>
</dbReference>
<organism evidence="2">
    <name type="scientific">Panicum hallii</name>
    <dbReference type="NCBI Taxonomy" id="206008"/>
    <lineage>
        <taxon>Eukaryota</taxon>
        <taxon>Viridiplantae</taxon>
        <taxon>Streptophyta</taxon>
        <taxon>Embryophyta</taxon>
        <taxon>Tracheophyta</taxon>
        <taxon>Spermatophyta</taxon>
        <taxon>Magnoliopsida</taxon>
        <taxon>Liliopsida</taxon>
        <taxon>Poales</taxon>
        <taxon>Poaceae</taxon>
        <taxon>PACMAD clade</taxon>
        <taxon>Panicoideae</taxon>
        <taxon>Panicodae</taxon>
        <taxon>Paniceae</taxon>
        <taxon>Panicinae</taxon>
        <taxon>Panicum</taxon>
        <taxon>Panicum sect. Panicum</taxon>
    </lineage>
</organism>
<proteinExistence type="predicted"/>
<evidence type="ECO:0000313" key="2">
    <source>
        <dbReference type="EMBL" id="PVH66644.1"/>
    </source>
</evidence>
<dbReference type="Gramene" id="PVH66644">
    <property type="protein sequence ID" value="PVH66644"/>
    <property type="gene ID" value="PAHAL_1G305000"/>
</dbReference>